<feature type="transmembrane region" description="Helical" evidence="6">
    <location>
        <begin position="337"/>
        <end position="357"/>
    </location>
</feature>
<feature type="transmembrane region" description="Helical" evidence="6">
    <location>
        <begin position="80"/>
        <end position="106"/>
    </location>
</feature>
<comment type="subcellular location">
    <subcellularLocation>
        <location evidence="1">Membrane</location>
        <topology evidence="1">Multi-pass membrane protein</topology>
    </subcellularLocation>
</comment>
<proteinExistence type="inferred from homology"/>
<dbReference type="InterPro" id="IPR010227">
    <property type="entry name" value="NADH_Q_OxRdtase_chainM/4"/>
</dbReference>
<feature type="transmembrane region" description="Helical" evidence="6">
    <location>
        <begin position="141"/>
        <end position="161"/>
    </location>
</feature>
<keyword evidence="3 6" id="KW-0812">Transmembrane</keyword>
<evidence type="ECO:0000256" key="2">
    <source>
        <dbReference type="ARBA" id="ARBA00009025"/>
    </source>
</evidence>
<feature type="transmembrane region" description="Helical" evidence="6">
    <location>
        <begin position="216"/>
        <end position="233"/>
    </location>
</feature>
<feature type="domain" description="NADH:quinone oxidoreductase/Mrp antiporter transmembrane" evidence="7">
    <location>
        <begin position="173"/>
        <end position="425"/>
    </location>
</feature>
<evidence type="ECO:0000256" key="5">
    <source>
        <dbReference type="ARBA" id="ARBA00023136"/>
    </source>
</evidence>
<evidence type="ECO:0000256" key="6">
    <source>
        <dbReference type="SAM" id="Phobius"/>
    </source>
</evidence>
<dbReference type="PANTHER" id="PTHR43507">
    <property type="entry name" value="NADH-UBIQUINONE OXIDOREDUCTASE CHAIN 4"/>
    <property type="match status" value="1"/>
</dbReference>
<evidence type="ECO:0000313" key="8">
    <source>
        <dbReference type="EMBL" id="VAW75332.1"/>
    </source>
</evidence>
<protein>
    <submittedName>
        <fullName evidence="8">NADH-ubiquinone oxidoreductase chain M</fullName>
        <ecNumber evidence="8">1.6.5.3</ecNumber>
    </submittedName>
</protein>
<dbReference type="Pfam" id="PF00361">
    <property type="entry name" value="Proton_antipo_M"/>
    <property type="match status" value="1"/>
</dbReference>
<dbReference type="InterPro" id="IPR003918">
    <property type="entry name" value="NADH_UbQ_OxRdtase"/>
</dbReference>
<feature type="transmembrane region" description="Helical" evidence="6">
    <location>
        <begin position="118"/>
        <end position="135"/>
    </location>
</feature>
<dbReference type="InterPro" id="IPR001750">
    <property type="entry name" value="ND/Mrp_TM"/>
</dbReference>
<keyword evidence="8" id="KW-0560">Oxidoreductase</keyword>
<evidence type="ECO:0000256" key="3">
    <source>
        <dbReference type="ARBA" id="ARBA00022692"/>
    </source>
</evidence>
<feature type="transmembrane region" description="Helical" evidence="6">
    <location>
        <begin position="254"/>
        <end position="277"/>
    </location>
</feature>
<keyword evidence="4 6" id="KW-1133">Transmembrane helix</keyword>
<evidence type="ECO:0000256" key="4">
    <source>
        <dbReference type="ARBA" id="ARBA00022989"/>
    </source>
</evidence>
<comment type="similarity">
    <text evidence="2">Belongs to the complex I subunit 4 family.</text>
</comment>
<feature type="transmembrane region" description="Helical" evidence="6">
    <location>
        <begin position="12"/>
        <end position="33"/>
    </location>
</feature>
<keyword evidence="8" id="KW-0830">Ubiquinone</keyword>
<feature type="transmembrane region" description="Helical" evidence="6">
    <location>
        <begin position="173"/>
        <end position="196"/>
    </location>
</feature>
<dbReference type="GO" id="GO:0008137">
    <property type="term" value="F:NADH dehydrogenase (ubiquinone) activity"/>
    <property type="evidence" value="ECO:0007669"/>
    <property type="project" value="InterPro"/>
</dbReference>
<dbReference type="EMBL" id="UOFL01000079">
    <property type="protein sequence ID" value="VAW75332.1"/>
    <property type="molecule type" value="Genomic_DNA"/>
</dbReference>
<reference evidence="8" key="1">
    <citation type="submission" date="2018-06" db="EMBL/GenBank/DDBJ databases">
        <authorList>
            <person name="Zhirakovskaya E."/>
        </authorList>
    </citation>
    <scope>NUCLEOTIDE SEQUENCE</scope>
</reference>
<organism evidence="8">
    <name type="scientific">hydrothermal vent metagenome</name>
    <dbReference type="NCBI Taxonomy" id="652676"/>
    <lineage>
        <taxon>unclassified sequences</taxon>
        <taxon>metagenomes</taxon>
        <taxon>ecological metagenomes</taxon>
    </lineage>
</organism>
<dbReference type="GO" id="GO:0003954">
    <property type="term" value="F:NADH dehydrogenase activity"/>
    <property type="evidence" value="ECO:0007669"/>
    <property type="project" value="TreeGrafter"/>
</dbReference>
<feature type="transmembrane region" description="Helical" evidence="6">
    <location>
        <begin position="465"/>
        <end position="482"/>
    </location>
</feature>
<keyword evidence="5 6" id="KW-0472">Membrane</keyword>
<feature type="transmembrane region" description="Helical" evidence="6">
    <location>
        <begin position="377"/>
        <end position="398"/>
    </location>
</feature>
<dbReference type="GO" id="GO:0015990">
    <property type="term" value="P:electron transport coupled proton transport"/>
    <property type="evidence" value="ECO:0007669"/>
    <property type="project" value="TreeGrafter"/>
</dbReference>
<name>A0A3B0YJ56_9ZZZZ</name>
<dbReference type="GO" id="GO:0016020">
    <property type="term" value="C:membrane"/>
    <property type="evidence" value="ECO:0007669"/>
    <property type="project" value="UniProtKB-SubCell"/>
</dbReference>
<gene>
    <name evidence="8" type="ORF">MNBD_GAMMA12-2787</name>
</gene>
<feature type="transmembrane region" description="Helical" evidence="6">
    <location>
        <begin position="40"/>
        <end position="60"/>
    </location>
</feature>
<dbReference type="GO" id="GO:0042773">
    <property type="term" value="P:ATP synthesis coupled electron transport"/>
    <property type="evidence" value="ECO:0007669"/>
    <property type="project" value="InterPro"/>
</dbReference>
<dbReference type="AlphaFoldDB" id="A0A3B0YJ56"/>
<feature type="transmembrane region" description="Helical" evidence="6">
    <location>
        <begin position="289"/>
        <end position="307"/>
    </location>
</feature>
<feature type="transmembrane region" description="Helical" evidence="6">
    <location>
        <begin position="418"/>
        <end position="441"/>
    </location>
</feature>
<evidence type="ECO:0000256" key="1">
    <source>
        <dbReference type="ARBA" id="ARBA00004141"/>
    </source>
</evidence>
<evidence type="ECO:0000259" key="7">
    <source>
        <dbReference type="Pfam" id="PF00361"/>
    </source>
</evidence>
<dbReference type="NCBIfam" id="TIGR01972">
    <property type="entry name" value="NDH_I_M"/>
    <property type="match status" value="1"/>
</dbReference>
<sequence>MPLNEILWNQQSTYPVLTVLQLLPLLSMALMILFRHSKFIVGLAVVLMLLELGVAIDLFLKYQPNKTPLQLAEHINVFGLFQWRVAVNGIAVLFILLSSLLTLLLIIYSRIRQLNPPGAFFAVLFTILASVQNMFVTQNLLIFSVMSALELLLIGYLLRHWSTYSMSGPRIRLYFQFMGTGALLLLTATIMLGWNYANQHNGAWSFDLHELKNTKVAIEVQTLIFFMMFYGLAIRIPLFPLHGWLPNIAQHGTLAITGVFLLGIKTGVFGLLHFLLPLFPDSVVAWQDYIVGFAVVGIFYAAILALMQTDLRRLLAFAVISHTSVMVIGLFTLNHQAIQGSVLLAVNLGLATILLLFMSGLIVHRTGTAKFSRLGGLFDKVPLIGIAFLIAGLSIIGMPGTPGFDAAHLMLEASIERFGALLTIAAAMGNVVAAGFLLWAFQRAFLAPRNDETQQHIDPVNRKEILLATSMILIILLAGFYSEPWLHLIENSVKSLDHLFNPPSFWLGD</sequence>
<dbReference type="GO" id="GO:0048039">
    <property type="term" value="F:ubiquinone binding"/>
    <property type="evidence" value="ECO:0007669"/>
    <property type="project" value="TreeGrafter"/>
</dbReference>
<accession>A0A3B0YJ56</accession>
<dbReference type="EC" id="1.6.5.3" evidence="8"/>
<dbReference type="PANTHER" id="PTHR43507:SF1">
    <property type="entry name" value="NADH-UBIQUINONE OXIDOREDUCTASE CHAIN 4"/>
    <property type="match status" value="1"/>
</dbReference>
<feature type="transmembrane region" description="Helical" evidence="6">
    <location>
        <begin position="314"/>
        <end position="331"/>
    </location>
</feature>